<dbReference type="PANTHER" id="PTHR11905:SF19">
    <property type="entry name" value="DISINTEGRIN AND METALLOPROTEINASE DOMAIN-CONTAINING PROTEIN 19"/>
    <property type="match status" value="1"/>
</dbReference>
<dbReference type="Pfam" id="PF01421">
    <property type="entry name" value="Reprolysin"/>
    <property type="match status" value="1"/>
</dbReference>
<comment type="caution">
    <text evidence="2">Lacks conserved residue(s) required for the propagation of feature annotation.</text>
</comment>
<dbReference type="InterPro" id="IPR024079">
    <property type="entry name" value="MetalloPept_cat_dom_sf"/>
</dbReference>
<dbReference type="CDD" id="cd04269">
    <property type="entry name" value="ZnMc_adamalysin_II_like"/>
    <property type="match status" value="1"/>
</dbReference>
<evidence type="ECO:0000256" key="1">
    <source>
        <dbReference type="ARBA" id="ARBA00023157"/>
    </source>
</evidence>
<dbReference type="GeneTree" id="ENSGT00940000159624"/>
<keyword evidence="1" id="KW-1015">Disulfide bond</keyword>
<dbReference type="GO" id="GO:0006509">
    <property type="term" value="P:membrane protein ectodomain proteolysis"/>
    <property type="evidence" value="ECO:0007669"/>
    <property type="project" value="TreeGrafter"/>
</dbReference>
<dbReference type="Pfam" id="PF01562">
    <property type="entry name" value="Pep_M12B_propep"/>
    <property type="match status" value="1"/>
</dbReference>
<evidence type="ECO:0000313" key="5">
    <source>
        <dbReference type="Ensembl" id="ENSPKIP00000015875.1"/>
    </source>
</evidence>
<reference evidence="5" key="2">
    <citation type="submission" date="2025-09" db="UniProtKB">
        <authorList>
            <consortium name="Ensembl"/>
        </authorList>
    </citation>
    <scope>IDENTIFICATION</scope>
</reference>
<evidence type="ECO:0000313" key="6">
    <source>
        <dbReference type="Proteomes" id="UP000261540"/>
    </source>
</evidence>
<keyword evidence="3" id="KW-1133">Transmembrane helix</keyword>
<dbReference type="Ensembl" id="ENSPKIT00000040351.1">
    <property type="protein sequence ID" value="ENSPKIP00000015875.1"/>
    <property type="gene ID" value="ENSPKIG00000002429.1"/>
</dbReference>
<evidence type="ECO:0000256" key="3">
    <source>
        <dbReference type="SAM" id="Phobius"/>
    </source>
</evidence>
<dbReference type="InterPro" id="IPR002870">
    <property type="entry name" value="Peptidase_M12B_N"/>
</dbReference>
<feature type="domain" description="Peptidase M12B" evidence="4">
    <location>
        <begin position="230"/>
        <end position="351"/>
    </location>
</feature>
<dbReference type="SUPFAM" id="SSF55486">
    <property type="entry name" value="Metalloproteases ('zincins'), catalytic domain"/>
    <property type="match status" value="1"/>
</dbReference>
<dbReference type="InterPro" id="IPR001590">
    <property type="entry name" value="Peptidase_M12B"/>
</dbReference>
<proteinExistence type="predicted"/>
<evidence type="ECO:0000259" key="4">
    <source>
        <dbReference type="PROSITE" id="PS50215"/>
    </source>
</evidence>
<feature type="transmembrane region" description="Helical" evidence="3">
    <location>
        <begin position="12"/>
        <end position="30"/>
    </location>
</feature>
<keyword evidence="3" id="KW-0472">Membrane</keyword>
<dbReference type="Proteomes" id="UP000261540">
    <property type="component" value="Unplaced"/>
</dbReference>
<dbReference type="Gene3D" id="3.40.390.10">
    <property type="entry name" value="Collagenase (Catalytic Domain)"/>
    <property type="match status" value="1"/>
</dbReference>
<accession>A0A3B3RD72</accession>
<organism evidence="5 6">
    <name type="scientific">Paramormyrops kingsleyae</name>
    <dbReference type="NCBI Taxonomy" id="1676925"/>
    <lineage>
        <taxon>Eukaryota</taxon>
        <taxon>Metazoa</taxon>
        <taxon>Chordata</taxon>
        <taxon>Craniata</taxon>
        <taxon>Vertebrata</taxon>
        <taxon>Euteleostomi</taxon>
        <taxon>Actinopterygii</taxon>
        <taxon>Neopterygii</taxon>
        <taxon>Teleostei</taxon>
        <taxon>Osteoglossocephala</taxon>
        <taxon>Osteoglossomorpha</taxon>
        <taxon>Osteoglossiformes</taxon>
        <taxon>Mormyridae</taxon>
        <taxon>Paramormyrops</taxon>
    </lineage>
</organism>
<keyword evidence="6" id="KW-1185">Reference proteome</keyword>
<dbReference type="AlphaFoldDB" id="A0A3B3RD72"/>
<reference evidence="5" key="1">
    <citation type="submission" date="2025-08" db="UniProtKB">
        <authorList>
            <consortium name="Ensembl"/>
        </authorList>
    </citation>
    <scope>IDENTIFICATION</scope>
</reference>
<dbReference type="PANTHER" id="PTHR11905">
    <property type="entry name" value="ADAM A DISINTEGRIN AND METALLOPROTEASE DOMAIN"/>
    <property type="match status" value="1"/>
</dbReference>
<dbReference type="InterPro" id="IPR034027">
    <property type="entry name" value="Reprolysin_adamalysin"/>
</dbReference>
<name>A0A3B3RD72_9TELE</name>
<evidence type="ECO:0000256" key="2">
    <source>
        <dbReference type="PROSITE-ProRule" id="PRU00276"/>
    </source>
</evidence>
<dbReference type="PROSITE" id="PS50215">
    <property type="entry name" value="ADAM_MEPRO"/>
    <property type="match status" value="1"/>
</dbReference>
<dbReference type="GO" id="GO:0004222">
    <property type="term" value="F:metalloendopeptidase activity"/>
    <property type="evidence" value="ECO:0007669"/>
    <property type="project" value="InterPro"/>
</dbReference>
<sequence>MILPGCRRWLRNLIALNCSLYVCVFSFLVFKCTASRKDAYSDDRWLGKQHSIDQYGIIHPMWSYPARHRRSPGNPADQAWDAEVIITAEGRQLMLQLQRNKQLFSPRYKETWYSPDGARRTFSPHQESCFFHGVVAGEDDSSVAVSGCGGLRGLITVNSSMTYLIEPLAGRGGLGTSGHAVYRAEHLRLPKGTCGHRHNHAAQVLEDLIHGMAQAPPSGREKRDMSGSMKYVELLLVADHAEFQKHGRDYQRTRMKLLEAANHVDKFYKGLDIRVALIGLEIWTDEDKISVSANPYSTLGSFLAWRRKQLRLSPNDNAQLITGISFQGTTIGLAPLNAMCSEYQSGGVNSVRRTGVMYVYLNPSRTCLRGLVSLRAMSVSLWAVSVSLRAMSVSLRAMSVSLRAVSVSLRAVSVSLRAVSVSLRAMSVSLRAMSVSLRAVSVSLRAMSVSLRAMSVSLRAVSVSLRAVSVSLRAVSVSLRAMSVSLRAVSVSLRAVSVSLRAVSVSLRAVSVSLRAVSVSLRAMSVSLRAVSVSLRAVSVSLRAVSVSLRAPPTQC</sequence>
<protein>
    <recommendedName>
        <fullName evidence="4">Peptidase M12B domain-containing protein</fullName>
    </recommendedName>
</protein>
<keyword evidence="3" id="KW-0812">Transmembrane</keyword>